<sequence length="268" mass="31072">MDGRELRSICYMLQASERAEVSGHSIRCMCHLGEGKSLKLPSLPWMRSIMRFMLHALRNGKLIRMPQNLLGCRSLFWLKRGRIKESLLQKVFLKYMKDFVLDKLISNVRYYKESKVEKGAYFDGLLFFLMPTLALVEPNIEAQILVTMSMETASIGVDKEEHYEDVLLDQVKKELKKDDILHNQNPVPKTKYVVYLSTTRKKDDDNDDDDDDDDDDDGAPLRFPLRNSSQANHDQSIKKSPKNKSKVRDKLAYKKGEVRNPTIKIKKT</sequence>
<feature type="compositionally biased region" description="Acidic residues" evidence="1">
    <location>
        <begin position="205"/>
        <end position="218"/>
    </location>
</feature>
<keyword evidence="3" id="KW-1185">Reference proteome</keyword>
<evidence type="ECO:0000313" key="3">
    <source>
        <dbReference type="Proteomes" id="UP001153076"/>
    </source>
</evidence>
<dbReference type="AlphaFoldDB" id="A0A9Q1JLZ4"/>
<reference evidence="2" key="1">
    <citation type="submission" date="2022-04" db="EMBL/GenBank/DDBJ databases">
        <title>Carnegiea gigantea Genome sequencing and assembly v2.</title>
        <authorList>
            <person name="Copetti D."/>
            <person name="Sanderson M.J."/>
            <person name="Burquez A."/>
            <person name="Wojciechowski M.F."/>
        </authorList>
    </citation>
    <scope>NUCLEOTIDE SEQUENCE</scope>
    <source>
        <strain evidence="2">SGP5-SGP5p</strain>
        <tissue evidence="2">Aerial part</tissue>
    </source>
</reference>
<feature type="compositionally biased region" description="Basic and acidic residues" evidence="1">
    <location>
        <begin position="246"/>
        <end position="258"/>
    </location>
</feature>
<comment type="caution">
    <text evidence="2">The sequence shown here is derived from an EMBL/GenBank/DDBJ whole genome shotgun (WGS) entry which is preliminary data.</text>
</comment>
<organism evidence="2 3">
    <name type="scientific">Carnegiea gigantea</name>
    <dbReference type="NCBI Taxonomy" id="171969"/>
    <lineage>
        <taxon>Eukaryota</taxon>
        <taxon>Viridiplantae</taxon>
        <taxon>Streptophyta</taxon>
        <taxon>Embryophyta</taxon>
        <taxon>Tracheophyta</taxon>
        <taxon>Spermatophyta</taxon>
        <taxon>Magnoliopsida</taxon>
        <taxon>eudicotyledons</taxon>
        <taxon>Gunneridae</taxon>
        <taxon>Pentapetalae</taxon>
        <taxon>Caryophyllales</taxon>
        <taxon>Cactineae</taxon>
        <taxon>Cactaceae</taxon>
        <taxon>Cactoideae</taxon>
        <taxon>Echinocereeae</taxon>
        <taxon>Carnegiea</taxon>
    </lineage>
</organism>
<protein>
    <submittedName>
        <fullName evidence="2">Uncharacterized protein</fullName>
    </submittedName>
</protein>
<dbReference type="EMBL" id="JAKOGI010001453">
    <property type="protein sequence ID" value="KAJ8425541.1"/>
    <property type="molecule type" value="Genomic_DNA"/>
</dbReference>
<proteinExistence type="predicted"/>
<gene>
    <name evidence="2" type="ORF">Cgig2_007451</name>
</gene>
<evidence type="ECO:0000313" key="2">
    <source>
        <dbReference type="EMBL" id="KAJ8425541.1"/>
    </source>
</evidence>
<evidence type="ECO:0000256" key="1">
    <source>
        <dbReference type="SAM" id="MobiDB-lite"/>
    </source>
</evidence>
<accession>A0A9Q1JLZ4</accession>
<name>A0A9Q1JLZ4_9CARY</name>
<feature type="region of interest" description="Disordered" evidence="1">
    <location>
        <begin position="200"/>
        <end position="268"/>
    </location>
</feature>
<dbReference type="Proteomes" id="UP001153076">
    <property type="component" value="Unassembled WGS sequence"/>
</dbReference>